<dbReference type="EMBL" id="OKQU01000001">
    <property type="protein sequence ID" value="SPE06734.1"/>
    <property type="molecule type" value="Genomic_DNA"/>
</dbReference>
<protein>
    <submittedName>
        <fullName evidence="3">Uncharacterized protein</fullName>
    </submittedName>
</protein>
<reference evidence="3 4" key="2">
    <citation type="submission" date="2018-02" db="EMBL/GenBank/DDBJ databases">
        <authorList>
            <person name="Cohen D.B."/>
            <person name="Kent A.D."/>
        </authorList>
    </citation>
    <scope>NUCLEOTIDE SEQUENCE [LARGE SCALE GENOMIC DNA]</scope>
    <source>
        <strain evidence="3 4">CECT 9216</strain>
    </source>
</reference>
<evidence type="ECO:0000313" key="4">
    <source>
        <dbReference type="Proteomes" id="UP000237923"/>
    </source>
</evidence>
<evidence type="ECO:0000256" key="1">
    <source>
        <dbReference type="SAM" id="MobiDB-lite"/>
    </source>
</evidence>
<feature type="region of interest" description="Disordered" evidence="1">
    <location>
        <begin position="240"/>
        <end position="266"/>
    </location>
</feature>
<gene>
    <name evidence="2" type="ORF">LES8486_00489</name>
    <name evidence="3" type="ORF">LES9216_00636</name>
</gene>
<dbReference type="Proteomes" id="UP000239237">
    <property type="component" value="Unassembled WGS sequence"/>
</dbReference>
<organism evidence="3 4">
    <name type="scientific">Leuconostoc suionicum</name>
    <dbReference type="NCBI Taxonomy" id="1511761"/>
    <lineage>
        <taxon>Bacteria</taxon>
        <taxon>Bacillati</taxon>
        <taxon>Bacillota</taxon>
        <taxon>Bacilli</taxon>
        <taxon>Lactobacillales</taxon>
        <taxon>Lactobacillaceae</taxon>
        <taxon>Leuconostoc</taxon>
    </lineage>
</organism>
<dbReference type="RefSeq" id="WP_105299607.1">
    <property type="nucleotide sequence ID" value="NZ_OKQR01000001.1"/>
</dbReference>
<dbReference type="EMBL" id="OKQR01000001">
    <property type="protein sequence ID" value="SPD91509.1"/>
    <property type="molecule type" value="Genomic_DNA"/>
</dbReference>
<keyword evidence="5" id="KW-1185">Reference proteome</keyword>
<evidence type="ECO:0000313" key="3">
    <source>
        <dbReference type="EMBL" id="SPE06734.1"/>
    </source>
</evidence>
<name>A0A2N9K827_9LACO</name>
<sequence>MVNKFNKLSLQGKSLGKLTYVGRNKVGTNGDISVAVLNINDTLNTENITPQAGFDFTKPFGTELKLINASIIGGEARSNRRGGARVATKFGRLLPMSDSQTDDIPESEYDAVFVSGKDKTPVGRVRSADAFDSHDLILFSVAPNYQTDNQNNPVRDDNGEPIISNYQFNFMQQSKSGEINDDDTFIRILIDPTESERLQVDLKPGAKLVPQGLKFAFVGNNATDWTVYADTLIALDEEKSGKPTKQTSNNQIKKEANRENTTNNSN</sequence>
<accession>A0A2N9K827</accession>
<reference evidence="2 5" key="1">
    <citation type="submission" date="2018-02" db="EMBL/GenBank/DDBJ databases">
        <authorList>
            <person name="Rodrigo-Torres L."/>
            <person name="Arahal R. D."/>
            <person name="Lucena T."/>
        </authorList>
    </citation>
    <scope>NUCLEOTIDE SEQUENCE [LARGE SCALE GENOMIC DNA]</scope>
    <source>
        <strain evidence="2 5">CECT 8486</strain>
    </source>
</reference>
<evidence type="ECO:0000313" key="2">
    <source>
        <dbReference type="EMBL" id="SPD91509.1"/>
    </source>
</evidence>
<evidence type="ECO:0000313" key="5">
    <source>
        <dbReference type="Proteomes" id="UP000239237"/>
    </source>
</evidence>
<dbReference type="AlphaFoldDB" id="A0A2N9K827"/>
<proteinExistence type="predicted"/>
<dbReference type="Proteomes" id="UP000237923">
    <property type="component" value="Unassembled WGS sequence"/>
</dbReference>